<dbReference type="SUPFAM" id="SSF63829">
    <property type="entry name" value="Calcium-dependent phosphotriesterase"/>
    <property type="match status" value="1"/>
</dbReference>
<comment type="similarity">
    <text evidence="1">Belongs to the SMP-30/CGR1 family.</text>
</comment>
<feature type="binding site" evidence="3">
    <location>
        <position position="194"/>
    </location>
    <ligand>
        <name>a divalent metal cation</name>
        <dbReference type="ChEBI" id="CHEBI:60240"/>
    </ligand>
</feature>
<dbReference type="GO" id="GO:0019853">
    <property type="term" value="P:L-ascorbic acid biosynthetic process"/>
    <property type="evidence" value="ECO:0007669"/>
    <property type="project" value="TreeGrafter"/>
</dbReference>
<gene>
    <name evidence="5" type="ORF">KP803_16670</name>
</gene>
<feature type="binding site" evidence="3">
    <location>
        <position position="13"/>
    </location>
    <ligand>
        <name>a divalent metal cation</name>
        <dbReference type="ChEBI" id="CHEBI:60240"/>
    </ligand>
</feature>
<evidence type="ECO:0000256" key="3">
    <source>
        <dbReference type="PIRSR" id="PIRSR605511-2"/>
    </source>
</evidence>
<keyword evidence="3" id="KW-0862">Zinc</keyword>
<feature type="domain" description="SMP-30/Gluconolactonase/LRE-like region" evidence="4">
    <location>
        <begin position="11"/>
        <end position="259"/>
    </location>
</feature>
<evidence type="ECO:0000313" key="6">
    <source>
        <dbReference type="Proteomes" id="UP001139559"/>
    </source>
</evidence>
<keyword evidence="6" id="KW-1185">Reference proteome</keyword>
<dbReference type="PANTHER" id="PTHR10907:SF47">
    <property type="entry name" value="REGUCALCIN"/>
    <property type="match status" value="1"/>
</dbReference>
<keyword evidence="3" id="KW-0479">Metal-binding</keyword>
<name>A0A9X1XLC2_9VIBR</name>
<dbReference type="PANTHER" id="PTHR10907">
    <property type="entry name" value="REGUCALCIN"/>
    <property type="match status" value="1"/>
</dbReference>
<dbReference type="Pfam" id="PF08450">
    <property type="entry name" value="SGL"/>
    <property type="match status" value="1"/>
</dbReference>
<dbReference type="Gene3D" id="2.120.10.30">
    <property type="entry name" value="TolB, C-terminal domain"/>
    <property type="match status" value="1"/>
</dbReference>
<evidence type="ECO:0000259" key="4">
    <source>
        <dbReference type="Pfam" id="PF08450"/>
    </source>
</evidence>
<evidence type="ECO:0000313" key="5">
    <source>
        <dbReference type="EMBL" id="MCK6264914.1"/>
    </source>
</evidence>
<protein>
    <submittedName>
        <fullName evidence="5">SMP-30/gluconolactonase/LRE family protein</fullName>
    </submittedName>
</protein>
<reference evidence="5" key="1">
    <citation type="submission" date="2021-11" db="EMBL/GenBank/DDBJ databases">
        <title>Vibrio ZSDE26 sp. nov. and Vibrio ZSDZ34 sp. nov., isolated from coastal seawater in Qingdao.</title>
        <authorList>
            <person name="Zhang P."/>
        </authorList>
    </citation>
    <scope>NUCLEOTIDE SEQUENCE</scope>
    <source>
        <strain evidence="5">ZSDE26</strain>
    </source>
</reference>
<comment type="caution">
    <text evidence="5">The sequence shown here is derived from an EMBL/GenBank/DDBJ whole genome shotgun (WGS) entry which is preliminary data.</text>
</comment>
<feature type="binding site" evidence="3">
    <location>
        <position position="98"/>
    </location>
    <ligand>
        <name>substrate</name>
    </ligand>
</feature>
<feature type="binding site" evidence="3">
    <location>
        <position position="144"/>
    </location>
    <ligand>
        <name>a divalent metal cation</name>
        <dbReference type="ChEBI" id="CHEBI:60240"/>
    </ligand>
</feature>
<comment type="cofactor">
    <cofactor evidence="3">
        <name>Zn(2+)</name>
        <dbReference type="ChEBI" id="CHEBI:29105"/>
    </cofactor>
    <text evidence="3">Binds 1 divalent metal cation per subunit.</text>
</comment>
<dbReference type="InterPro" id="IPR013658">
    <property type="entry name" value="SGL"/>
</dbReference>
<evidence type="ECO:0000256" key="2">
    <source>
        <dbReference type="PIRSR" id="PIRSR605511-1"/>
    </source>
</evidence>
<dbReference type="GO" id="GO:0005509">
    <property type="term" value="F:calcium ion binding"/>
    <property type="evidence" value="ECO:0007669"/>
    <property type="project" value="TreeGrafter"/>
</dbReference>
<dbReference type="EMBL" id="JAJHVV010000011">
    <property type="protein sequence ID" value="MCK6264914.1"/>
    <property type="molecule type" value="Genomic_DNA"/>
</dbReference>
<feature type="active site" description="Proton donor/acceptor" evidence="2">
    <location>
        <position position="194"/>
    </location>
</feature>
<organism evidence="5 6">
    <name type="scientific">Vibrio amylolyticus</name>
    <dbReference type="NCBI Taxonomy" id="2847292"/>
    <lineage>
        <taxon>Bacteria</taxon>
        <taxon>Pseudomonadati</taxon>
        <taxon>Pseudomonadota</taxon>
        <taxon>Gammaproteobacteria</taxon>
        <taxon>Vibrionales</taxon>
        <taxon>Vibrionaceae</taxon>
        <taxon>Vibrio</taxon>
    </lineage>
</organism>
<dbReference type="RefSeq" id="WP_248009998.1">
    <property type="nucleotide sequence ID" value="NZ_JAJHVV010000011.1"/>
</dbReference>
<dbReference type="GO" id="GO:0004341">
    <property type="term" value="F:gluconolactonase activity"/>
    <property type="evidence" value="ECO:0007669"/>
    <property type="project" value="TreeGrafter"/>
</dbReference>
<dbReference type="PRINTS" id="PR01790">
    <property type="entry name" value="SMP30FAMILY"/>
</dbReference>
<dbReference type="Proteomes" id="UP001139559">
    <property type="component" value="Unassembled WGS sequence"/>
</dbReference>
<evidence type="ECO:0000256" key="1">
    <source>
        <dbReference type="ARBA" id="ARBA00008853"/>
    </source>
</evidence>
<dbReference type="InterPro" id="IPR011042">
    <property type="entry name" value="6-blade_b-propeller_TolB-like"/>
</dbReference>
<dbReference type="InterPro" id="IPR005511">
    <property type="entry name" value="SMP-30"/>
</dbReference>
<dbReference type="AlphaFoldDB" id="A0A9X1XLC2"/>
<accession>A0A9X1XLC2</accession>
<sequence length="296" mass="33248">MQVANNISNTIGESPIWNVHTQSLVWVEAAGSDVHEYFPLNGTIKSYEVPFEITAIVPCDNQHWVCASKQGLFLASPELDNFTLITDPFAQFPHLHCNDAVASPNGQLWFGSMNCQDLESPDGKLFQFNQGQVQSMDAEFSVANGICFNHHLKRAYCSNMFQKVVFEYQLNDDMTEIIDKTIFVKFDDLEGLPDGLCSDRYGNIYICHWDNGKVSYYMPSPNRIGNPDKLGEVKLPVKHATRCTFGGEYLDTLFVTTANYELTPTEKKLYPHSGQLFILNAPTKGKVEPTINSALL</sequence>
<proteinExistence type="inferred from homology"/>